<dbReference type="GO" id="GO:0009002">
    <property type="term" value="F:serine-type D-Ala-D-Ala carboxypeptidase activity"/>
    <property type="evidence" value="ECO:0007669"/>
    <property type="project" value="UniProtKB-EC"/>
</dbReference>
<evidence type="ECO:0000256" key="3">
    <source>
        <dbReference type="ARBA" id="ARBA00022475"/>
    </source>
</evidence>
<feature type="domain" description="Penicillin-binding protein dimerisation" evidence="16">
    <location>
        <begin position="61"/>
        <end position="230"/>
    </location>
</feature>
<keyword evidence="10" id="KW-0573">Peptidoglycan synthesis</keyword>
<dbReference type="InterPro" id="IPR036138">
    <property type="entry name" value="PBP_dimer_sf"/>
</dbReference>
<dbReference type="PANTHER" id="PTHR30627">
    <property type="entry name" value="PEPTIDOGLYCAN D,D-TRANSPEPTIDASE"/>
    <property type="match status" value="1"/>
</dbReference>
<evidence type="ECO:0000256" key="12">
    <source>
        <dbReference type="ARBA" id="ARBA00023136"/>
    </source>
</evidence>
<dbReference type="Proteomes" id="UP000677668">
    <property type="component" value="Chromosome 1"/>
</dbReference>
<evidence type="ECO:0000256" key="13">
    <source>
        <dbReference type="ARBA" id="ARBA00023316"/>
    </source>
</evidence>
<dbReference type="Pfam" id="PF00905">
    <property type="entry name" value="Transpeptidase"/>
    <property type="match status" value="1"/>
</dbReference>
<keyword evidence="8 17" id="KW-0378">Hydrolase</keyword>
<organism evidence="17 18">
    <name type="scientific">Chloracidobacterium sp. N</name>
    <dbReference type="NCBI Taxonomy" id="2821540"/>
    <lineage>
        <taxon>Bacteria</taxon>
        <taxon>Pseudomonadati</taxon>
        <taxon>Acidobacteriota</taxon>
        <taxon>Terriglobia</taxon>
        <taxon>Terriglobales</taxon>
        <taxon>Acidobacteriaceae</taxon>
        <taxon>Chloracidobacterium</taxon>
        <taxon>Chloracidobacterium aggregatum</taxon>
    </lineage>
</organism>
<dbReference type="Gene3D" id="3.40.710.10">
    <property type="entry name" value="DD-peptidase/beta-lactamase superfamily"/>
    <property type="match status" value="1"/>
</dbReference>
<proteinExistence type="predicted"/>
<protein>
    <submittedName>
        <fullName evidence="17">Penicillin-binding protein 2</fullName>
        <ecNumber evidence="17">3.4.16.4</ecNumber>
    </submittedName>
</protein>
<dbReference type="EC" id="3.4.16.4" evidence="17"/>
<name>A0ABX8AX45_9BACT</name>
<dbReference type="Pfam" id="PF03717">
    <property type="entry name" value="PBP_dimer"/>
    <property type="match status" value="1"/>
</dbReference>
<evidence type="ECO:0000256" key="1">
    <source>
        <dbReference type="ARBA" id="ARBA00004167"/>
    </source>
</evidence>
<evidence type="ECO:0000256" key="2">
    <source>
        <dbReference type="ARBA" id="ARBA00004236"/>
    </source>
</evidence>
<evidence type="ECO:0000256" key="7">
    <source>
        <dbReference type="ARBA" id="ARBA00022692"/>
    </source>
</evidence>
<comment type="subcellular location">
    <subcellularLocation>
        <location evidence="2">Cell membrane</location>
    </subcellularLocation>
    <subcellularLocation>
        <location evidence="1">Membrane</location>
        <topology evidence="1">Single-pass membrane protein</topology>
    </subcellularLocation>
</comment>
<keyword evidence="11" id="KW-1133">Transmembrane helix</keyword>
<keyword evidence="12" id="KW-0472">Membrane</keyword>
<feature type="region of interest" description="Disordered" evidence="14">
    <location>
        <begin position="617"/>
        <end position="645"/>
    </location>
</feature>
<dbReference type="NCBIfam" id="TIGR03423">
    <property type="entry name" value="pbp2_mrdA"/>
    <property type="match status" value="1"/>
</dbReference>
<dbReference type="Gene3D" id="3.90.1310.10">
    <property type="entry name" value="Penicillin-binding protein 2a (Domain 2)"/>
    <property type="match status" value="1"/>
</dbReference>
<evidence type="ECO:0000259" key="16">
    <source>
        <dbReference type="Pfam" id="PF03717"/>
    </source>
</evidence>
<evidence type="ECO:0000313" key="18">
    <source>
        <dbReference type="Proteomes" id="UP000677668"/>
    </source>
</evidence>
<evidence type="ECO:0000313" key="17">
    <source>
        <dbReference type="EMBL" id="QUV93265.1"/>
    </source>
</evidence>
<dbReference type="EMBL" id="CP072642">
    <property type="protein sequence ID" value="QUV93265.1"/>
    <property type="molecule type" value="Genomic_DNA"/>
</dbReference>
<dbReference type="PANTHER" id="PTHR30627:SF2">
    <property type="entry name" value="PEPTIDOGLYCAN D,D-TRANSPEPTIDASE MRDA"/>
    <property type="match status" value="1"/>
</dbReference>
<evidence type="ECO:0000256" key="14">
    <source>
        <dbReference type="SAM" id="MobiDB-lite"/>
    </source>
</evidence>
<keyword evidence="5 17" id="KW-0121">Carboxypeptidase</keyword>
<keyword evidence="6" id="KW-0645">Protease</keyword>
<keyword evidence="3" id="KW-1003">Cell membrane</keyword>
<evidence type="ECO:0000256" key="5">
    <source>
        <dbReference type="ARBA" id="ARBA00022645"/>
    </source>
</evidence>
<keyword evidence="9" id="KW-0133">Cell shape</keyword>
<dbReference type="SUPFAM" id="SSF56519">
    <property type="entry name" value="Penicillin binding protein dimerisation domain"/>
    <property type="match status" value="1"/>
</dbReference>
<evidence type="ECO:0000256" key="9">
    <source>
        <dbReference type="ARBA" id="ARBA00022960"/>
    </source>
</evidence>
<keyword evidence="7" id="KW-0812">Transmembrane</keyword>
<keyword evidence="13" id="KW-0961">Cell wall biogenesis/degradation</keyword>
<evidence type="ECO:0000256" key="11">
    <source>
        <dbReference type="ARBA" id="ARBA00022989"/>
    </source>
</evidence>
<accession>A0ABX8AX45</accession>
<dbReference type="Gene3D" id="3.30.1390.30">
    <property type="entry name" value="Penicillin-binding protein 2a, domain 3"/>
    <property type="match status" value="1"/>
</dbReference>
<feature type="compositionally biased region" description="Low complexity" evidence="14">
    <location>
        <begin position="617"/>
        <end position="630"/>
    </location>
</feature>
<evidence type="ECO:0000259" key="15">
    <source>
        <dbReference type="Pfam" id="PF00905"/>
    </source>
</evidence>
<dbReference type="InterPro" id="IPR001460">
    <property type="entry name" value="PCN-bd_Tpept"/>
</dbReference>
<dbReference type="InterPro" id="IPR017790">
    <property type="entry name" value="Penicillin-binding_protein_2"/>
</dbReference>
<reference evidence="17 18" key="1">
    <citation type="submission" date="2021-03" db="EMBL/GenBank/DDBJ databases">
        <title>Genomic and phenotypic characterization of Chloracidobacterium isolates provides evidence for multiple species.</title>
        <authorList>
            <person name="Saini M.K."/>
            <person name="Costas A.M.G."/>
            <person name="Tank M."/>
            <person name="Bryant D.A."/>
        </authorList>
    </citation>
    <scope>NUCLEOTIDE SEQUENCE [LARGE SCALE GENOMIC DNA]</scope>
    <source>
        <strain evidence="17 18">N</strain>
    </source>
</reference>
<dbReference type="InterPro" id="IPR005311">
    <property type="entry name" value="PBP_dimer"/>
</dbReference>
<evidence type="ECO:0000256" key="10">
    <source>
        <dbReference type="ARBA" id="ARBA00022984"/>
    </source>
</evidence>
<feature type="domain" description="Penicillin-binding protein transpeptidase" evidence="15">
    <location>
        <begin position="264"/>
        <end position="603"/>
    </location>
</feature>
<sequence length="645" mass="71348">MTPHFSGPPPSFNPRLRLLALQAGIVAAFVVLALRLWSMQVVHHEDYVKQAENNRERKIPIVAPRGNILDRHGNVLVDSRPTFSLMVNREDIQDEAETLRILAEEFGVAPEYARQQLRSPAARTRPVEVKSNITDADRAKVSVLDYEHPEFLVELRPQRKYPHGELACHILGYVTEVSEAQLKRPEFDYCRPGDKVGQAGLERFYNRILMGRDGYRRIIVDRRGRFVREIETVPPIAGQDIVTTLDLDLQRVAEERLKALKLNGTIAVMDPRNGEMLALASMPGYDPNLFAGGISRADYARYANDKHKPLRNRAIQDIYPPGSTWKIIMAVAGMRAGVLKPTDRLLCGGGINVGGRHVRCMGSHGTPPLSTAIAKSCDGWFYRLGIKLGLDNLRTYASELGAGEYTGIDLPNEFKGYIPSLELKAATVRRTMPNATPAQYRWTDADSVYASIGQAMVRPTPLQMLRSVAGIAMRGEFHTPHFLLEARPTQERPGVTFKDQVKRIELPDDYWEAVIEGMWGAVNAGGTASGSALRDPETGFEMCGKTGTAQVVSKLKASKLEERDHSWFVGFGPREKPEIAAISLVEHGGFGAKASAPNVRAVFEVWLRKKKGLPVQVGAAEAPGPVRPAARPTPRPQTPAQTPAR</sequence>
<keyword evidence="4" id="KW-0997">Cell inner membrane</keyword>
<evidence type="ECO:0000256" key="8">
    <source>
        <dbReference type="ARBA" id="ARBA00022801"/>
    </source>
</evidence>
<dbReference type="SUPFAM" id="SSF56601">
    <property type="entry name" value="beta-lactamase/transpeptidase-like"/>
    <property type="match status" value="1"/>
</dbReference>
<gene>
    <name evidence="17" type="primary">mrdA</name>
    <name evidence="17" type="ORF">J8C05_07745</name>
</gene>
<evidence type="ECO:0000256" key="6">
    <source>
        <dbReference type="ARBA" id="ARBA00022670"/>
    </source>
</evidence>
<dbReference type="RefSeq" id="WP_211421660.1">
    <property type="nucleotide sequence ID" value="NZ_CP072642.1"/>
</dbReference>
<dbReference type="InterPro" id="IPR050515">
    <property type="entry name" value="Beta-lactam/transpept"/>
</dbReference>
<dbReference type="InterPro" id="IPR012338">
    <property type="entry name" value="Beta-lactam/transpept-like"/>
</dbReference>
<evidence type="ECO:0000256" key="4">
    <source>
        <dbReference type="ARBA" id="ARBA00022519"/>
    </source>
</evidence>
<keyword evidence="18" id="KW-1185">Reference proteome</keyword>